<comment type="caution">
    <text evidence="1">The sequence shown here is derived from an EMBL/GenBank/DDBJ whole genome shotgun (WGS) entry which is preliminary data.</text>
</comment>
<accession>A0ACC2MDB5</accession>
<organism evidence="1 2">
    <name type="scientific">Persea americana</name>
    <name type="common">Avocado</name>
    <dbReference type="NCBI Taxonomy" id="3435"/>
    <lineage>
        <taxon>Eukaryota</taxon>
        <taxon>Viridiplantae</taxon>
        <taxon>Streptophyta</taxon>
        <taxon>Embryophyta</taxon>
        <taxon>Tracheophyta</taxon>
        <taxon>Spermatophyta</taxon>
        <taxon>Magnoliopsida</taxon>
        <taxon>Magnoliidae</taxon>
        <taxon>Laurales</taxon>
        <taxon>Lauraceae</taxon>
        <taxon>Persea</taxon>
    </lineage>
</organism>
<protein>
    <submittedName>
        <fullName evidence="1">Uncharacterized protein</fullName>
    </submittedName>
</protein>
<reference evidence="1 2" key="1">
    <citation type="journal article" date="2022" name="Hortic Res">
        <title>A haplotype resolved chromosomal level avocado genome allows analysis of novel avocado genes.</title>
        <authorList>
            <person name="Nath O."/>
            <person name="Fletcher S.J."/>
            <person name="Hayward A."/>
            <person name="Shaw L.M."/>
            <person name="Masouleh A.K."/>
            <person name="Furtado A."/>
            <person name="Henry R.J."/>
            <person name="Mitter N."/>
        </authorList>
    </citation>
    <scope>NUCLEOTIDE SEQUENCE [LARGE SCALE GENOMIC DNA]</scope>
    <source>
        <strain evidence="2">cv. Hass</strain>
    </source>
</reference>
<evidence type="ECO:0000313" key="2">
    <source>
        <dbReference type="Proteomes" id="UP001234297"/>
    </source>
</evidence>
<name>A0ACC2MDB5_PERAE</name>
<keyword evidence="2" id="KW-1185">Reference proteome</keyword>
<gene>
    <name evidence="1" type="ORF">MRB53_005372</name>
</gene>
<sequence>MGGRCYSKLVACLKKTRLLAAAAAGVATIYSSSPIAATSSDENPQTLKTRLCIIGSGPAAHTAAIYAARAHLHPILFEGSAAPGGQLTTTTSVHNFPGFPDCIPGPDLVDRFRTQSLSFGTQIITDTVASVDLSASPFKISSRSLSVHADSLIIATGATARRLHFPGSDRFWNHGISACAVCDGAAPIFRNRPLAVVGGGDSAMEEAIFLTRYGSRVYVVHRRDALRASKTMQSRAMADPKIEMVWNSEVVESYGDEVLEGLKLRNVVTGEVSELEVSGLFFAVGHNPATEFLGGQLELDSDGYVVTRPGSTETRVRGVFVAGDVQDKKYRQAITAAGSGCMAALDAEHYLQELGAQESKNAILDLSMKEMIVVNSI</sequence>
<proteinExistence type="predicted"/>
<evidence type="ECO:0000313" key="1">
    <source>
        <dbReference type="EMBL" id="KAJ8643624.1"/>
    </source>
</evidence>
<dbReference type="Proteomes" id="UP001234297">
    <property type="component" value="Chromosome 2"/>
</dbReference>
<dbReference type="EMBL" id="CM056810">
    <property type="protein sequence ID" value="KAJ8643624.1"/>
    <property type="molecule type" value="Genomic_DNA"/>
</dbReference>